<reference evidence="1" key="1">
    <citation type="submission" date="2020-11" db="EMBL/GenBank/DDBJ databases">
        <authorList>
            <consortium name="DOE Joint Genome Institute"/>
            <person name="Ahrendt S."/>
            <person name="Riley R."/>
            <person name="Andreopoulos W."/>
            <person name="Labutti K."/>
            <person name="Pangilinan J."/>
            <person name="Ruiz-Duenas F.J."/>
            <person name="Barrasa J.M."/>
            <person name="Sanchez-Garcia M."/>
            <person name="Camarero S."/>
            <person name="Miyauchi S."/>
            <person name="Serrano A."/>
            <person name="Linde D."/>
            <person name="Babiker R."/>
            <person name="Drula E."/>
            <person name="Ayuso-Fernandez I."/>
            <person name="Pacheco R."/>
            <person name="Padilla G."/>
            <person name="Ferreira P."/>
            <person name="Barriuso J."/>
            <person name="Kellner H."/>
            <person name="Castanera R."/>
            <person name="Alfaro M."/>
            <person name="Ramirez L."/>
            <person name="Pisabarro A.G."/>
            <person name="Kuo A."/>
            <person name="Tritt A."/>
            <person name="Lipzen A."/>
            <person name="He G."/>
            <person name="Yan M."/>
            <person name="Ng V."/>
            <person name="Cullen D."/>
            <person name="Martin F."/>
            <person name="Rosso M.-N."/>
            <person name="Henrissat B."/>
            <person name="Hibbett D."/>
            <person name="Martinez A.T."/>
            <person name="Grigoriev I.V."/>
        </authorList>
    </citation>
    <scope>NUCLEOTIDE SEQUENCE</scope>
    <source>
        <strain evidence="1">ATCC 90797</strain>
    </source>
</reference>
<protein>
    <submittedName>
        <fullName evidence="1">Uncharacterized protein</fullName>
    </submittedName>
</protein>
<dbReference type="EMBL" id="MU154536">
    <property type="protein sequence ID" value="KAF9498628.1"/>
    <property type="molecule type" value="Genomic_DNA"/>
</dbReference>
<comment type="caution">
    <text evidence="1">The sequence shown here is derived from an EMBL/GenBank/DDBJ whole genome shotgun (WGS) entry which is preliminary data.</text>
</comment>
<sequence length="232" mass="25261">MFGSKRTFKDTEPTTTTFVEGSFNHGAIVEYSEVVVLAVSTILTTMHHASNQTHLLVSRTKSTYLMLRLSAATTIASMAWLHLVALPSTSTSNFVANESILVSCMSRGVELLCVSLMSVYSYHVNLVHACWRIESYASLRDLKLQVSHGSLSTRDAPVPSPLEIQLRCGSPHTNRPHDTASGTCSDLTLTCIDTLTSSGTYLDGGTERLYTASCCCGRELSRIAVPFAVCTW</sequence>
<proteinExistence type="predicted"/>
<organism evidence="1 2">
    <name type="scientific">Pleurotus eryngii</name>
    <name type="common">Boletus of the steppes</name>
    <dbReference type="NCBI Taxonomy" id="5323"/>
    <lineage>
        <taxon>Eukaryota</taxon>
        <taxon>Fungi</taxon>
        <taxon>Dikarya</taxon>
        <taxon>Basidiomycota</taxon>
        <taxon>Agaricomycotina</taxon>
        <taxon>Agaricomycetes</taxon>
        <taxon>Agaricomycetidae</taxon>
        <taxon>Agaricales</taxon>
        <taxon>Pleurotineae</taxon>
        <taxon>Pleurotaceae</taxon>
        <taxon>Pleurotus</taxon>
    </lineage>
</organism>
<dbReference type="Proteomes" id="UP000807025">
    <property type="component" value="Unassembled WGS sequence"/>
</dbReference>
<accession>A0A9P6A467</accession>
<evidence type="ECO:0000313" key="2">
    <source>
        <dbReference type="Proteomes" id="UP000807025"/>
    </source>
</evidence>
<name>A0A9P6A467_PLEER</name>
<keyword evidence="2" id="KW-1185">Reference proteome</keyword>
<dbReference type="AlphaFoldDB" id="A0A9P6A467"/>
<gene>
    <name evidence="1" type="ORF">BDN71DRAFT_345241</name>
</gene>
<evidence type="ECO:0000313" key="1">
    <source>
        <dbReference type="EMBL" id="KAF9498628.1"/>
    </source>
</evidence>